<dbReference type="InterPro" id="IPR027417">
    <property type="entry name" value="P-loop_NTPase"/>
</dbReference>
<dbReference type="GO" id="GO:0030527">
    <property type="term" value="F:structural constituent of chromatin"/>
    <property type="evidence" value="ECO:0007669"/>
    <property type="project" value="InterPro"/>
</dbReference>
<reference evidence="10" key="1">
    <citation type="submission" date="2016-06" db="UniProtKB">
        <authorList>
            <consortium name="WormBaseParasite"/>
        </authorList>
    </citation>
    <scope>IDENTIFICATION</scope>
</reference>
<keyword evidence="5" id="KW-0238">DNA-binding</keyword>
<dbReference type="Gene3D" id="1.10.472.130">
    <property type="match status" value="1"/>
</dbReference>
<evidence type="ECO:0000256" key="5">
    <source>
        <dbReference type="RuleBase" id="RU003767"/>
    </source>
</evidence>
<protein>
    <recommendedName>
        <fullName evidence="5">Histone H2A</fullName>
    </recommendedName>
</protein>
<organism evidence="10">
    <name type="scientific">Gongylonema pulchrum</name>
    <dbReference type="NCBI Taxonomy" id="637853"/>
    <lineage>
        <taxon>Eukaryota</taxon>
        <taxon>Metazoa</taxon>
        <taxon>Ecdysozoa</taxon>
        <taxon>Nematoda</taxon>
        <taxon>Chromadorea</taxon>
        <taxon>Rhabditida</taxon>
        <taxon>Spirurina</taxon>
        <taxon>Spiruromorpha</taxon>
        <taxon>Spiruroidea</taxon>
        <taxon>Gongylonematidae</taxon>
        <taxon>Gongylonema</taxon>
    </lineage>
</organism>
<proteinExistence type="inferred from homology"/>
<reference evidence="8 9" key="2">
    <citation type="submission" date="2018-11" db="EMBL/GenBank/DDBJ databases">
        <authorList>
            <consortium name="Pathogen Informatics"/>
        </authorList>
    </citation>
    <scope>NUCLEOTIDE SEQUENCE [LARGE SCALE GENOMIC DNA]</scope>
</reference>
<evidence type="ECO:0000256" key="2">
    <source>
        <dbReference type="ARBA" id="ARBA00022454"/>
    </source>
</evidence>
<dbReference type="PRINTS" id="PR00620">
    <property type="entry name" value="HISTONEH2A"/>
</dbReference>
<evidence type="ECO:0000313" key="9">
    <source>
        <dbReference type="Proteomes" id="UP000271098"/>
    </source>
</evidence>
<name>A0A183DYJ4_9BILA</name>
<dbReference type="Pfam" id="PF16211">
    <property type="entry name" value="Histone_H2A_C"/>
    <property type="match status" value="1"/>
</dbReference>
<comment type="subcellular location">
    <subcellularLocation>
        <location evidence="1">Chromosome</location>
    </subcellularLocation>
    <subcellularLocation>
        <location evidence="5">Nucleus</location>
    </subcellularLocation>
</comment>
<evidence type="ECO:0000256" key="3">
    <source>
        <dbReference type="ARBA" id="ARBA00022499"/>
    </source>
</evidence>
<dbReference type="GO" id="GO:0000786">
    <property type="term" value="C:nucleosome"/>
    <property type="evidence" value="ECO:0007669"/>
    <property type="project" value="UniProtKB-KW"/>
</dbReference>
<dbReference type="WBParaSite" id="GPUH_0001380001-mRNA-1">
    <property type="protein sequence ID" value="GPUH_0001380001-mRNA-1"/>
    <property type="gene ID" value="GPUH_0001380001"/>
</dbReference>
<dbReference type="PANTHER" id="PTHR23430">
    <property type="entry name" value="HISTONE H2A"/>
    <property type="match status" value="1"/>
</dbReference>
<dbReference type="AlphaFoldDB" id="A0A183DYJ4"/>
<dbReference type="OrthoDB" id="5835872at2759"/>
<comment type="subunit">
    <text evidence="5">The nucleosome is a histone octamer containing two molecules each of H2A, H2B, H3 and H4 assembled in one H3-H4 heterotetramer and two H2A-H2B heterodimers. The octamer wraps approximately 147 bp of DNA.</text>
</comment>
<evidence type="ECO:0000313" key="8">
    <source>
        <dbReference type="EMBL" id="VDN22977.1"/>
    </source>
</evidence>
<dbReference type="Gene3D" id="1.10.20.10">
    <property type="entry name" value="Histone, subunit A"/>
    <property type="match status" value="1"/>
</dbReference>
<dbReference type="Gene3D" id="3.40.50.300">
    <property type="entry name" value="P-loop containing nucleotide triphosphate hydrolases"/>
    <property type="match status" value="2"/>
</dbReference>
<dbReference type="InterPro" id="IPR002119">
    <property type="entry name" value="Histone_H2A"/>
</dbReference>
<sequence>MIVASVVRRSLPGRRNRVHLVPDYNFPKAASTANAPVYLAAVLEWLAAEVLELAGNAARDNKRTKINRRHLQLAVRNDEELNGLLAGVMMFQGGVLPNIQAVLLPYTYIPQAEYNRARPFGPHLQISRPLMSTLPIIGYEASLTGEWMQWKSKVLQIELETLRIAAADMVIPTVDTWRHEMLPNTWLSEHKPLVLGGPPGSGKTNGFYRTSDQTWVSLERIQFVGACNPPIDPGRHPLSLRFLRYVPAVYVEYPEQTSLV</sequence>
<keyword evidence="9" id="KW-1185">Reference proteome</keyword>
<evidence type="ECO:0000259" key="7">
    <source>
        <dbReference type="Pfam" id="PF16211"/>
    </source>
</evidence>
<evidence type="ECO:0000259" key="6">
    <source>
        <dbReference type="Pfam" id="PF00125"/>
    </source>
</evidence>
<evidence type="ECO:0000256" key="4">
    <source>
        <dbReference type="ARBA" id="ARBA00023269"/>
    </source>
</evidence>
<dbReference type="CDD" id="cd00074">
    <property type="entry name" value="HFD_H2A"/>
    <property type="match status" value="1"/>
</dbReference>
<keyword evidence="5" id="KW-0539">Nucleus</keyword>
<dbReference type="GO" id="GO:0005634">
    <property type="term" value="C:nucleus"/>
    <property type="evidence" value="ECO:0007669"/>
    <property type="project" value="UniProtKB-SubCell"/>
</dbReference>
<keyword evidence="3" id="KW-1017">Isopeptide bond</keyword>
<dbReference type="GO" id="GO:0003677">
    <property type="term" value="F:DNA binding"/>
    <property type="evidence" value="ECO:0007669"/>
    <property type="project" value="UniProtKB-KW"/>
</dbReference>
<dbReference type="Pfam" id="PF00125">
    <property type="entry name" value="Histone"/>
    <property type="match status" value="1"/>
</dbReference>
<dbReference type="Proteomes" id="UP000271098">
    <property type="component" value="Unassembled WGS sequence"/>
</dbReference>
<comment type="similarity">
    <text evidence="5">Belongs to the histone H2A family.</text>
</comment>
<dbReference type="InterPro" id="IPR032454">
    <property type="entry name" value="Histone_H2A_C"/>
</dbReference>
<dbReference type="InterPro" id="IPR007125">
    <property type="entry name" value="H2A/H2B/H3"/>
</dbReference>
<evidence type="ECO:0000256" key="1">
    <source>
        <dbReference type="ARBA" id="ARBA00004286"/>
    </source>
</evidence>
<accession>A0A183DYJ4</accession>
<dbReference type="GO" id="GO:0046982">
    <property type="term" value="F:protein heterodimerization activity"/>
    <property type="evidence" value="ECO:0007669"/>
    <property type="project" value="InterPro"/>
</dbReference>
<dbReference type="SMART" id="SM00414">
    <property type="entry name" value="H2A"/>
    <property type="match status" value="1"/>
</dbReference>
<keyword evidence="2 5" id="KW-0158">Chromosome</keyword>
<feature type="domain" description="Core Histone H2A/H2B/H3" evidence="6">
    <location>
        <begin position="32"/>
        <end position="76"/>
    </location>
</feature>
<feature type="domain" description="Histone H2A C-terminal" evidence="7">
    <location>
        <begin position="79"/>
        <end position="105"/>
    </location>
</feature>
<dbReference type="SUPFAM" id="SSF47113">
    <property type="entry name" value="Histone-fold"/>
    <property type="match status" value="1"/>
</dbReference>
<keyword evidence="4 5" id="KW-0544">Nucleosome core</keyword>
<evidence type="ECO:0000313" key="10">
    <source>
        <dbReference type="WBParaSite" id="GPUH_0001380001-mRNA-1"/>
    </source>
</evidence>
<gene>
    <name evidence="8" type="ORF">GPUH_LOCUS13785</name>
</gene>
<dbReference type="InterPro" id="IPR009072">
    <property type="entry name" value="Histone-fold"/>
</dbReference>
<dbReference type="EMBL" id="UYRT01080562">
    <property type="protein sequence ID" value="VDN22977.1"/>
    <property type="molecule type" value="Genomic_DNA"/>
</dbReference>